<reference evidence="1 2" key="1">
    <citation type="submission" date="2015-02" db="EMBL/GenBank/DDBJ databases">
        <title>Single-cell genomics of uncultivated deep-branching MTB reveals a conserved set of magnetosome genes.</title>
        <authorList>
            <person name="Kolinko S."/>
            <person name="Richter M."/>
            <person name="Glockner F.O."/>
            <person name="Brachmann A."/>
            <person name="Schuler D."/>
        </authorList>
    </citation>
    <scope>NUCLEOTIDE SEQUENCE [LARGE SCALE GENOMIC DNA]</scope>
    <source>
        <strain evidence="1">TM-1</strain>
    </source>
</reference>
<sequence length="131" mass="15191">MTTDHIYKRKLLRDVADDKITKAEADNHPERNSLTSYLGLHEITEIDQNVRPLALCNKDRVILCSDGLYRSLTEDDIINTYNESPQLTAEMQVELTLQRDLDNQDNVSVVIVEYLDKKPSILKRIPKWFGF</sequence>
<accession>A0A0F3GQK2</accession>
<dbReference type="Gene3D" id="3.60.40.10">
    <property type="entry name" value="PPM-type phosphatase domain"/>
    <property type="match status" value="1"/>
</dbReference>
<dbReference type="Proteomes" id="UP000033423">
    <property type="component" value="Unassembled WGS sequence"/>
</dbReference>
<comment type="caution">
    <text evidence="1">The sequence shown here is derived from an EMBL/GenBank/DDBJ whole genome shotgun (WGS) entry which is preliminary data.</text>
</comment>
<organism evidence="1 2">
    <name type="scientific">Candidatus Magnetobacterium bavaricum</name>
    <dbReference type="NCBI Taxonomy" id="29290"/>
    <lineage>
        <taxon>Bacteria</taxon>
        <taxon>Pseudomonadati</taxon>
        <taxon>Nitrospirota</taxon>
        <taxon>Thermodesulfovibrionia</taxon>
        <taxon>Thermodesulfovibrionales</taxon>
        <taxon>Candidatus Magnetobacteriaceae</taxon>
        <taxon>Candidatus Magnetobacterium</taxon>
    </lineage>
</organism>
<protein>
    <submittedName>
        <fullName evidence="1">Serine/threonine protein phosphatase</fullName>
    </submittedName>
</protein>
<name>A0A0F3GQK2_9BACT</name>
<dbReference type="InterPro" id="IPR036457">
    <property type="entry name" value="PPM-type-like_dom_sf"/>
</dbReference>
<dbReference type="SUPFAM" id="SSF81606">
    <property type="entry name" value="PP2C-like"/>
    <property type="match status" value="1"/>
</dbReference>
<evidence type="ECO:0000313" key="2">
    <source>
        <dbReference type="Proteomes" id="UP000033423"/>
    </source>
</evidence>
<proteinExistence type="predicted"/>
<gene>
    <name evidence="1" type="ORF">MBAV_003696</name>
</gene>
<dbReference type="AlphaFoldDB" id="A0A0F3GQK2"/>
<dbReference type="EMBL" id="LACI01001618">
    <property type="protein sequence ID" value="KJU84112.1"/>
    <property type="molecule type" value="Genomic_DNA"/>
</dbReference>
<keyword evidence="2" id="KW-1185">Reference proteome</keyword>
<evidence type="ECO:0000313" key="1">
    <source>
        <dbReference type="EMBL" id="KJU84112.1"/>
    </source>
</evidence>